<dbReference type="EMBL" id="FQUX01000005">
    <property type="protein sequence ID" value="SHF59636.1"/>
    <property type="molecule type" value="Genomic_DNA"/>
</dbReference>
<protein>
    <submittedName>
        <fullName evidence="1">Gliding motility-associated C-terminal domain-containing protein</fullName>
    </submittedName>
</protein>
<name>A0A1M5CY50_9FLAO</name>
<gene>
    <name evidence="1" type="ORF">SAMN03080594_105249</name>
</gene>
<keyword evidence="2" id="KW-1185">Reference proteome</keyword>
<dbReference type="RefSeq" id="WP_072863164.1">
    <property type="nucleotide sequence ID" value="NZ_FQUX01000005.1"/>
</dbReference>
<dbReference type="Pfam" id="PF13585">
    <property type="entry name" value="CHU_C"/>
    <property type="match status" value="1"/>
</dbReference>
<evidence type="ECO:0000313" key="1">
    <source>
        <dbReference type="EMBL" id="SHF59636.1"/>
    </source>
</evidence>
<dbReference type="OrthoDB" id="9813840at2"/>
<dbReference type="InterPro" id="IPR026341">
    <property type="entry name" value="T9SS_type_B"/>
</dbReference>
<proteinExistence type="predicted"/>
<dbReference type="Proteomes" id="UP000184406">
    <property type="component" value="Unassembled WGS sequence"/>
</dbReference>
<evidence type="ECO:0000313" key="2">
    <source>
        <dbReference type="Proteomes" id="UP000184406"/>
    </source>
</evidence>
<reference evidence="2" key="1">
    <citation type="submission" date="2016-11" db="EMBL/GenBank/DDBJ databases">
        <authorList>
            <person name="Varghese N."/>
            <person name="Submissions S."/>
        </authorList>
    </citation>
    <scope>NUCLEOTIDE SEQUENCE [LARGE SCALE GENOMIC DNA]</scope>
    <source>
        <strain evidence="2">DSM 17539</strain>
    </source>
</reference>
<dbReference type="NCBIfam" id="TIGR04131">
    <property type="entry name" value="Bac_Flav_CTERM"/>
    <property type="match status" value="1"/>
</dbReference>
<sequence>MRKKLLYITIALWGLFSYAQLECPEMVSPENGATNIPAATRISWTETALASGYLLTLGTSPTSDDILSKTIYMVNYSEEISFPINSTIYVTIIPFNDKEIASGCPKWSFSTIQECGHYINSIPDITVCYSENGETGGIGTDFTNIEQELIGGQQDLLVSYYDEDGNELDLYQLNPSPNSNQFYIRARATDELGCFKETSFNLLLANPPEVDFLEDVLVCNAYTLPQLSANNDYYTGTNGTGNKLQAGDIITKNQLLYILGGSSLCQEESSFRITLDPNICKNQENIGLYPKFFTPNGDGINDFWQLDRVKLPVNPKSQVRIFNRYGKLVHQLTLESPGWDGNYAGSPLPASDYWFVVQLENNTNLSGHFTLKR</sequence>
<accession>A0A1M5CY50</accession>
<dbReference type="AlphaFoldDB" id="A0A1M5CY50"/>
<organism evidence="1 2">
    <name type="scientific">Arenibacter palladensis</name>
    <dbReference type="NCBI Taxonomy" id="237373"/>
    <lineage>
        <taxon>Bacteria</taxon>
        <taxon>Pseudomonadati</taxon>
        <taxon>Bacteroidota</taxon>
        <taxon>Flavobacteriia</taxon>
        <taxon>Flavobacteriales</taxon>
        <taxon>Flavobacteriaceae</taxon>
        <taxon>Arenibacter</taxon>
    </lineage>
</organism>